<dbReference type="Pfam" id="PF13893">
    <property type="entry name" value="RRM_5"/>
    <property type="match status" value="2"/>
</dbReference>
<dbReference type="Proteomes" id="UP000515160">
    <property type="component" value="Chromosome 2R"/>
</dbReference>
<dbReference type="CDD" id="cd12421">
    <property type="entry name" value="RRM1_PTBP1_hnRNPL_like"/>
    <property type="match status" value="1"/>
</dbReference>
<sequence>MAPASDNNNQDLATKKAKLDSSTVLAGGIAKASKVVHLRNIPNESGESDVVTLGIPFGRVTNVLVLKGKNQAFIEMADEISATSMVSCYTVNPPQMRGRMVYVQFSNHRELKTDQSHNQNSSVVQSDYRIQSPAGGSPLPLCAVGNASTNNANNTADNNCSTVAILQNNTSAVNASSAGNNTNAAGGPNTVLRVIVETLMYPVSLDILHQIFQRFGKVLKIVTFTKNNSFQALIQYPDAHSAQQAKSILDGQNIYNGCCTLRIDNSKLTALNVKYNNDKSRDFTNPALPPGEPGVDLMPTAGGLMNTNDLLLIAARQRPSLTGDKIVNGLGAPGVLPPFALGLGTPLTGGYSNALPNLAAFSLANSGALQTAAPAMRGYSNVLLVSNLNEEMVTPDALFTLFAMSHLDKLRLWGKPIRVMASKHQAVQLPKEGQPDAGLTRDYSQNPLHRFKKPGSKNYQNIYPPSATLHLSNIPSSCTEDDIKEAFTSNNFEVKAFKFFPKDRKMALLQLSSVEEAVLALIKMHNHQLSESNHLRVSFSKSNI</sequence>
<dbReference type="RefSeq" id="XP_034115583.1">
    <property type="nucleotide sequence ID" value="XM_034259692.2"/>
</dbReference>
<gene>
    <name evidence="7" type="primary">LOC117575473</name>
</gene>
<dbReference type="CTD" id="9843"/>
<dbReference type="PANTHER" id="PTHR15592">
    <property type="entry name" value="MATRIN 3/NUCLEAR PROTEIN 220-RELATED"/>
    <property type="match status" value="1"/>
</dbReference>
<dbReference type="OrthoDB" id="296632at2759"/>
<feature type="domain" description="RRM" evidence="5">
    <location>
        <begin position="192"/>
        <end position="268"/>
    </location>
</feature>
<dbReference type="GO" id="GO:0006397">
    <property type="term" value="P:mRNA processing"/>
    <property type="evidence" value="ECO:0007669"/>
    <property type="project" value="InterPro"/>
</dbReference>
<dbReference type="InterPro" id="IPR012677">
    <property type="entry name" value="Nucleotide-bd_a/b_plait_sf"/>
</dbReference>
<dbReference type="InterPro" id="IPR000504">
    <property type="entry name" value="RRM_dom"/>
</dbReference>
<reference evidence="7" key="1">
    <citation type="submission" date="2025-08" db="UniProtKB">
        <authorList>
            <consortium name="RefSeq"/>
        </authorList>
    </citation>
    <scope>IDENTIFICATION</scope>
    <source>
        <strain evidence="7">15112-1751.03</strain>
        <tissue evidence="7">Whole Adult</tissue>
    </source>
</reference>
<keyword evidence="3 4" id="KW-0694">RNA-binding</keyword>
<dbReference type="SUPFAM" id="SSF54928">
    <property type="entry name" value="RNA-binding domain, RBD"/>
    <property type="match status" value="3"/>
</dbReference>
<dbReference type="GeneID" id="117575473"/>
<evidence type="ECO:0000313" key="6">
    <source>
        <dbReference type="Proteomes" id="UP000515160"/>
    </source>
</evidence>
<dbReference type="InterPro" id="IPR021790">
    <property type="entry name" value="PTBP1-like_RRM2"/>
</dbReference>
<dbReference type="CDD" id="cd12693">
    <property type="entry name" value="RRM2_PTBP1_like"/>
    <property type="match status" value="1"/>
</dbReference>
<keyword evidence="6" id="KW-1185">Reference proteome</keyword>
<dbReference type="Pfam" id="PF22976">
    <property type="entry name" value="RRM_10"/>
    <property type="match status" value="1"/>
</dbReference>
<dbReference type="GO" id="GO:0005634">
    <property type="term" value="C:nucleus"/>
    <property type="evidence" value="ECO:0007669"/>
    <property type="project" value="InterPro"/>
</dbReference>
<protein>
    <submittedName>
        <fullName evidence="7">Polypyrimidine tract-binding protein 1 isoform X2</fullName>
    </submittedName>
</protein>
<dbReference type="GO" id="GO:0003723">
    <property type="term" value="F:RNA binding"/>
    <property type="evidence" value="ECO:0007669"/>
    <property type="project" value="UniProtKB-UniRule"/>
</dbReference>
<evidence type="ECO:0000256" key="1">
    <source>
        <dbReference type="ARBA" id="ARBA00022553"/>
    </source>
</evidence>
<dbReference type="CDD" id="cd12425">
    <property type="entry name" value="RRM4_PTBP1_like"/>
    <property type="match status" value="1"/>
</dbReference>
<dbReference type="InterPro" id="IPR035979">
    <property type="entry name" value="RBD_domain_sf"/>
</dbReference>
<evidence type="ECO:0000256" key="4">
    <source>
        <dbReference type="PROSITE-ProRule" id="PRU00176"/>
    </source>
</evidence>
<feature type="domain" description="RRM" evidence="5">
    <location>
        <begin position="467"/>
        <end position="542"/>
    </location>
</feature>
<dbReference type="SMART" id="SM00360">
    <property type="entry name" value="RRM"/>
    <property type="match status" value="3"/>
</dbReference>
<keyword evidence="2" id="KW-0677">Repeat</keyword>
<dbReference type="AlphaFoldDB" id="A0A6P8XQW5"/>
<keyword evidence="1" id="KW-0597">Phosphoprotein</keyword>
<organism evidence="6 7">
    <name type="scientific">Drosophila albomicans</name>
    <name type="common">Fruit fly</name>
    <dbReference type="NCBI Taxonomy" id="7291"/>
    <lineage>
        <taxon>Eukaryota</taxon>
        <taxon>Metazoa</taxon>
        <taxon>Ecdysozoa</taxon>
        <taxon>Arthropoda</taxon>
        <taxon>Hexapoda</taxon>
        <taxon>Insecta</taxon>
        <taxon>Pterygota</taxon>
        <taxon>Neoptera</taxon>
        <taxon>Endopterygota</taxon>
        <taxon>Diptera</taxon>
        <taxon>Brachycera</taxon>
        <taxon>Muscomorpha</taxon>
        <taxon>Ephydroidea</taxon>
        <taxon>Drosophilidae</taxon>
        <taxon>Drosophila</taxon>
    </lineage>
</organism>
<dbReference type="InterPro" id="IPR006536">
    <property type="entry name" value="HnRNP-L/PTB"/>
</dbReference>
<evidence type="ECO:0000259" key="5">
    <source>
        <dbReference type="PROSITE" id="PS50102"/>
    </source>
</evidence>
<accession>A0A6P8XQW5</accession>
<dbReference type="Pfam" id="PF11835">
    <property type="entry name" value="RRM_8"/>
    <property type="match status" value="1"/>
</dbReference>
<proteinExistence type="predicted"/>
<feature type="domain" description="RRM" evidence="5">
    <location>
        <begin position="34"/>
        <end position="108"/>
    </location>
</feature>
<dbReference type="FunFam" id="3.30.70.330:FF:000018">
    <property type="entry name" value="Polypyrimidine tract-binding protein 2 isoform 1"/>
    <property type="match status" value="1"/>
</dbReference>
<dbReference type="InterPro" id="IPR055204">
    <property type="entry name" value="HNRNPL_RRM"/>
</dbReference>
<dbReference type="FunFam" id="3.30.70.330:FF:000036">
    <property type="entry name" value="polypyrimidine tract-binding protein 1 isoform X2"/>
    <property type="match status" value="1"/>
</dbReference>
<evidence type="ECO:0000256" key="2">
    <source>
        <dbReference type="ARBA" id="ARBA00022737"/>
    </source>
</evidence>
<evidence type="ECO:0000256" key="3">
    <source>
        <dbReference type="ARBA" id="ARBA00022884"/>
    </source>
</evidence>
<evidence type="ECO:0000313" key="7">
    <source>
        <dbReference type="RefSeq" id="XP_034115583.1"/>
    </source>
</evidence>
<name>A0A6P8XQW5_DROAB</name>
<dbReference type="PROSITE" id="PS50102">
    <property type="entry name" value="RRM"/>
    <property type="match status" value="3"/>
</dbReference>
<dbReference type="NCBIfam" id="TIGR01649">
    <property type="entry name" value="hnRNP-L_PTB"/>
    <property type="match status" value="1"/>
</dbReference>
<dbReference type="Gene3D" id="3.30.70.330">
    <property type="match status" value="4"/>
</dbReference>